<comment type="caution">
    <text evidence="2">The sequence shown here is derived from an EMBL/GenBank/DDBJ whole genome shotgun (WGS) entry which is preliminary data.</text>
</comment>
<keyword evidence="3" id="KW-1185">Reference proteome</keyword>
<gene>
    <name evidence="2" type="ORF">PSU4_60900</name>
</gene>
<feature type="transmembrane region" description="Helical" evidence="1">
    <location>
        <begin position="170"/>
        <end position="193"/>
    </location>
</feature>
<dbReference type="Proteomes" id="UP000321685">
    <property type="component" value="Unassembled WGS sequence"/>
</dbReference>
<protein>
    <submittedName>
        <fullName evidence="2">Uncharacterized protein</fullName>
    </submittedName>
</protein>
<evidence type="ECO:0000313" key="2">
    <source>
        <dbReference type="EMBL" id="GEL27136.1"/>
    </source>
</evidence>
<name>A0A511DQL2_9PSEU</name>
<dbReference type="EMBL" id="BJVJ01000158">
    <property type="protein sequence ID" value="GEL27136.1"/>
    <property type="molecule type" value="Genomic_DNA"/>
</dbReference>
<feature type="transmembrane region" description="Helical" evidence="1">
    <location>
        <begin position="12"/>
        <end position="34"/>
    </location>
</feature>
<keyword evidence="1" id="KW-1133">Transmembrane helix</keyword>
<organism evidence="2 3">
    <name type="scientific">Pseudonocardia sulfidoxydans NBRC 16205</name>
    <dbReference type="NCBI Taxonomy" id="1223511"/>
    <lineage>
        <taxon>Bacteria</taxon>
        <taxon>Bacillati</taxon>
        <taxon>Actinomycetota</taxon>
        <taxon>Actinomycetes</taxon>
        <taxon>Pseudonocardiales</taxon>
        <taxon>Pseudonocardiaceae</taxon>
        <taxon>Pseudonocardia</taxon>
    </lineage>
</organism>
<sequence>MPELRSSWAVSTTYSGIVTLIGLALAVGGVVCGVKAFVETLHEHDPTPVFPGAARQLDRARALLQRRKRVHAAEVHMTSTGQATVTVTSGGGAHLTVGKADESVDERFARLEAGLAKLAAQMIAGRAEVQGELDRATKRIVEQGDRLDVADAGLRALAKSVAVSTARLQLWGLILVGCGTVLMAVPAIVAVFVV</sequence>
<keyword evidence="1" id="KW-0472">Membrane</keyword>
<reference evidence="2 3" key="1">
    <citation type="submission" date="2019-07" db="EMBL/GenBank/DDBJ databases">
        <title>Whole genome shotgun sequence of Pseudonocardia sulfidoxydans NBRC 16205.</title>
        <authorList>
            <person name="Hosoyama A."/>
            <person name="Uohara A."/>
            <person name="Ohji S."/>
            <person name="Ichikawa N."/>
        </authorList>
    </citation>
    <scope>NUCLEOTIDE SEQUENCE [LARGE SCALE GENOMIC DNA]</scope>
    <source>
        <strain evidence="2 3">NBRC 16205</strain>
    </source>
</reference>
<keyword evidence="1" id="KW-0812">Transmembrane</keyword>
<evidence type="ECO:0000256" key="1">
    <source>
        <dbReference type="SAM" id="Phobius"/>
    </source>
</evidence>
<proteinExistence type="predicted"/>
<dbReference type="AlphaFoldDB" id="A0A511DQL2"/>
<accession>A0A511DQL2</accession>
<evidence type="ECO:0000313" key="3">
    <source>
        <dbReference type="Proteomes" id="UP000321685"/>
    </source>
</evidence>